<dbReference type="PROSITE" id="PS50011">
    <property type="entry name" value="PROTEIN_KINASE_DOM"/>
    <property type="match status" value="1"/>
</dbReference>
<dbReference type="PANTHER" id="PTHR23150">
    <property type="entry name" value="SULFATASE MODIFYING FACTOR 1, 2"/>
    <property type="match status" value="1"/>
</dbReference>
<evidence type="ECO:0000313" key="5">
    <source>
        <dbReference type="EMBL" id="MBB1125211.1"/>
    </source>
</evidence>
<organism evidence="5 6">
    <name type="scientific">Thiospirillum jenense</name>
    <dbReference type="NCBI Taxonomy" id="1653858"/>
    <lineage>
        <taxon>Bacteria</taxon>
        <taxon>Pseudomonadati</taxon>
        <taxon>Pseudomonadota</taxon>
        <taxon>Gammaproteobacteria</taxon>
        <taxon>Chromatiales</taxon>
        <taxon>Chromatiaceae</taxon>
        <taxon>Thiospirillum</taxon>
    </lineage>
</organism>
<sequence length="1106" mass="121810">MHIPGYTILGELGQGGMATVYLARQDHLGRQVALKVMMPQDNANDEFTARFVKEGQIIAQLQHPQIVTIYDFNIINGQHYFSMEYLPGDTLAQRIARGLRLEETVSITRCIAQALTVAHHNGVIHRDIKPQNILFRTDGNPVLTDFGIARAVGTKVPQHTTVGMVVGSPRYMSPEQSMSRPIDARSDLYSLGVVFYEMLTGQLPYQAEDVVSLALKHCTAPLPVLTDDLRRYQPIVDKLLAKKPEDRFNSTSELIRELDGITTGTFTAIPDDERTVIRSRAVSEMVDLFKEESTEDDAKSPPLAWWQRRGNQVALGLSLTAILAAGGVTTMLIAPTDDSLATFIASLPTPAAQRGVITNDYETQALAQLRDGQFQRSLDTLTLGLSAAPTDARLLAIKQRVLAHMRVNQLLPQIEKNLADQRLDDSTQLIEEGLNLLPSQPQLLALRQQVQQRLQQRTASRATLAETSDLMAAGQLTAALALLDQKMAELGTEDQELSDLRTTLVKQLARETEQQLEVLRNQADQAARTGDFPAAVTALDAALQLRPGDAQLQQRRTELATRAQQMQAADLLTSARAAQAQQDWDQALDLVRQGLRAIPDHAELQTLQGELTAQFTNHVKVAKIVGEVAALQRDNQLATAVAVLDAALAQHPDDAKLLSLRGEMVSAQQVGEVKQRAELVRQASALLDDGHLEAATLLTKRGLELSPHHAPLLALQKQIDTRQALAVDVVKQLQRCAAQLPSASSEPSASIPAASAAATCYRAVLEQNAGNNDAREQLVKLRQMLATAFETALSNNALGDATQAVAGIEIIDPTDGRLVALRGQLAERQKLLPTMVDVAGDCFQMGSPDKEADREPDEQQHRVCIEPFELGRYEVSMAEFKRFVVATAYKTDAEQSGGEMQGCWAFDADVPTDNWGYHPWASWQRPDKSRTPDPNEPVTCVSWHDANAYLRWLNSSTGQHFRLPTEAEWEFATRAATSTSRFWGNNNKNSIACQYANVADTKHDWDAGFPCDDGYEWAAPVGRFLPNAWGLYDTLGNVLEWTCSEYDANYGVAHTTCTDPTTTTPIVLRGGAFNSGPGAMRSAYRNRNYPESRYNFVGFRLARDKR</sequence>
<gene>
    <name evidence="5" type="ORF">HUK38_03070</name>
</gene>
<dbReference type="EMBL" id="JABVCQ010000005">
    <property type="protein sequence ID" value="MBB1125211.1"/>
    <property type="molecule type" value="Genomic_DNA"/>
</dbReference>
<dbReference type="Gene3D" id="3.30.200.20">
    <property type="entry name" value="Phosphorylase Kinase, domain 1"/>
    <property type="match status" value="1"/>
</dbReference>
<dbReference type="SUPFAM" id="SSF56436">
    <property type="entry name" value="C-type lectin-like"/>
    <property type="match status" value="1"/>
</dbReference>
<dbReference type="Gene3D" id="1.25.40.10">
    <property type="entry name" value="Tetratricopeptide repeat domain"/>
    <property type="match status" value="2"/>
</dbReference>
<keyword evidence="1 3" id="KW-0547">Nucleotide-binding</keyword>
<dbReference type="InterPro" id="IPR011990">
    <property type="entry name" value="TPR-like_helical_dom_sf"/>
</dbReference>
<dbReference type="InterPro" id="IPR005532">
    <property type="entry name" value="SUMF_dom"/>
</dbReference>
<dbReference type="InterPro" id="IPR019734">
    <property type="entry name" value="TPR_rpt"/>
</dbReference>
<dbReference type="PROSITE" id="PS00108">
    <property type="entry name" value="PROTEIN_KINASE_ST"/>
    <property type="match status" value="1"/>
</dbReference>
<dbReference type="PROSITE" id="PS00107">
    <property type="entry name" value="PROTEIN_KINASE_ATP"/>
    <property type="match status" value="1"/>
</dbReference>
<dbReference type="SUPFAM" id="SSF48452">
    <property type="entry name" value="TPR-like"/>
    <property type="match status" value="1"/>
</dbReference>
<accession>A0A839H724</accession>
<evidence type="ECO:0000256" key="2">
    <source>
        <dbReference type="ARBA" id="ARBA00022840"/>
    </source>
</evidence>
<dbReference type="Pfam" id="PF03781">
    <property type="entry name" value="FGE-sulfatase"/>
    <property type="match status" value="1"/>
</dbReference>
<proteinExistence type="predicted"/>
<evidence type="ECO:0000256" key="3">
    <source>
        <dbReference type="PROSITE-ProRule" id="PRU10141"/>
    </source>
</evidence>
<protein>
    <submittedName>
        <fullName evidence="5">SUMF1/EgtB/PvdO family nonheme iron enzyme</fullName>
    </submittedName>
</protein>
<dbReference type="InterPro" id="IPR051043">
    <property type="entry name" value="Sulfatase_Mod_Factor_Kinase"/>
</dbReference>
<dbReference type="InterPro" id="IPR011009">
    <property type="entry name" value="Kinase-like_dom_sf"/>
</dbReference>
<evidence type="ECO:0000313" key="6">
    <source>
        <dbReference type="Proteomes" id="UP000548632"/>
    </source>
</evidence>
<dbReference type="GO" id="GO:0005524">
    <property type="term" value="F:ATP binding"/>
    <property type="evidence" value="ECO:0007669"/>
    <property type="project" value="UniProtKB-UniRule"/>
</dbReference>
<dbReference type="SUPFAM" id="SSF56112">
    <property type="entry name" value="Protein kinase-like (PK-like)"/>
    <property type="match status" value="1"/>
</dbReference>
<reference evidence="5 6" key="1">
    <citation type="journal article" date="2020" name="Arch. Microbiol.">
        <title>The genome sequence of the giant phototrophic gammaproteobacterium Thiospirillum jenense gives insight into its physiological properties and phylogenetic relationships.</title>
        <authorList>
            <person name="Imhoff J.F."/>
            <person name="Meyer T.E."/>
            <person name="Kyndt J.A."/>
        </authorList>
    </citation>
    <scope>NUCLEOTIDE SEQUENCE [LARGE SCALE GENOMIC DNA]</scope>
    <source>
        <strain evidence="5 6">DSM 216</strain>
    </source>
</reference>
<dbReference type="RefSeq" id="WP_182582393.1">
    <property type="nucleotide sequence ID" value="NZ_JABVCQ010000005.1"/>
</dbReference>
<comment type="caution">
    <text evidence="5">The sequence shown here is derived from an EMBL/GenBank/DDBJ whole genome shotgun (WGS) entry which is preliminary data.</text>
</comment>
<dbReference type="Gene3D" id="3.90.1580.10">
    <property type="entry name" value="paralog of FGE (formylglycine-generating enzyme)"/>
    <property type="match status" value="1"/>
</dbReference>
<dbReference type="InterPro" id="IPR042095">
    <property type="entry name" value="SUMF_sf"/>
</dbReference>
<dbReference type="CDD" id="cd14014">
    <property type="entry name" value="STKc_PknB_like"/>
    <property type="match status" value="1"/>
</dbReference>
<dbReference type="Pfam" id="PF00069">
    <property type="entry name" value="Pkinase"/>
    <property type="match status" value="1"/>
</dbReference>
<dbReference type="Gene3D" id="1.10.510.10">
    <property type="entry name" value="Transferase(Phosphotransferase) domain 1"/>
    <property type="match status" value="1"/>
</dbReference>
<dbReference type="InterPro" id="IPR008271">
    <property type="entry name" value="Ser/Thr_kinase_AS"/>
</dbReference>
<evidence type="ECO:0000256" key="1">
    <source>
        <dbReference type="ARBA" id="ARBA00022741"/>
    </source>
</evidence>
<dbReference type="SMART" id="SM00220">
    <property type="entry name" value="S_TKc"/>
    <property type="match status" value="1"/>
</dbReference>
<dbReference type="InterPro" id="IPR016187">
    <property type="entry name" value="CTDL_fold"/>
</dbReference>
<dbReference type="Proteomes" id="UP000548632">
    <property type="component" value="Unassembled WGS sequence"/>
</dbReference>
<dbReference type="InterPro" id="IPR000719">
    <property type="entry name" value="Prot_kinase_dom"/>
</dbReference>
<dbReference type="AlphaFoldDB" id="A0A839H724"/>
<dbReference type="PANTHER" id="PTHR23150:SF19">
    <property type="entry name" value="FORMYLGLYCINE-GENERATING ENZYME"/>
    <property type="match status" value="1"/>
</dbReference>
<dbReference type="GO" id="GO:0004672">
    <property type="term" value="F:protein kinase activity"/>
    <property type="evidence" value="ECO:0007669"/>
    <property type="project" value="InterPro"/>
</dbReference>
<dbReference type="InterPro" id="IPR017441">
    <property type="entry name" value="Protein_kinase_ATP_BS"/>
</dbReference>
<dbReference type="GO" id="GO:0120147">
    <property type="term" value="F:formylglycine-generating oxidase activity"/>
    <property type="evidence" value="ECO:0007669"/>
    <property type="project" value="TreeGrafter"/>
</dbReference>
<feature type="domain" description="Protein kinase" evidence="4">
    <location>
        <begin position="6"/>
        <end position="259"/>
    </location>
</feature>
<keyword evidence="6" id="KW-1185">Reference proteome</keyword>
<feature type="binding site" evidence="3">
    <location>
        <position position="35"/>
    </location>
    <ligand>
        <name>ATP</name>
        <dbReference type="ChEBI" id="CHEBI:30616"/>
    </ligand>
</feature>
<keyword evidence="2 3" id="KW-0067">ATP-binding</keyword>
<dbReference type="SMART" id="SM00028">
    <property type="entry name" value="TPR"/>
    <property type="match status" value="4"/>
</dbReference>
<evidence type="ECO:0000259" key="4">
    <source>
        <dbReference type="PROSITE" id="PS50011"/>
    </source>
</evidence>
<name>A0A839H724_9GAMM</name>